<organism evidence="2">
    <name type="scientific">Albugo laibachii Nc14</name>
    <dbReference type="NCBI Taxonomy" id="890382"/>
    <lineage>
        <taxon>Eukaryota</taxon>
        <taxon>Sar</taxon>
        <taxon>Stramenopiles</taxon>
        <taxon>Oomycota</taxon>
        <taxon>Peronosporomycetes</taxon>
        <taxon>Albuginales</taxon>
        <taxon>Albuginaceae</taxon>
        <taxon>Albugo</taxon>
    </lineage>
</organism>
<reference evidence="2" key="2">
    <citation type="submission" date="2011-02" db="EMBL/GenBank/DDBJ databases">
        <authorList>
            <person name="MacLean D."/>
        </authorList>
    </citation>
    <scope>NUCLEOTIDE SEQUENCE</scope>
</reference>
<sequence length="164" mass="18928">MVQLRKLMGIESEGCFECMYTKHKTQKRKIWHDGYVYMNAKTRKVQLYETQPPNASLVEEGVLTVYQWDCANEDYIPLAKHLIDILNIDEMSSAGPKDNLQKSHYVTPHDTVPFKKQKKQACEDALLDSNGFIDLSKIETTTWTKKEPQKRKSIDEIKTFLAAG</sequence>
<gene>
    <name evidence="2" type="primary">AlNc14C7G980</name>
    <name evidence="2" type="ORF">ALNC14_011220</name>
</gene>
<dbReference type="Pfam" id="PF10382">
    <property type="entry name" value="ZGRF1-like_N"/>
    <property type="match status" value="1"/>
</dbReference>
<feature type="domain" description="5'-3' DNA helicase ZGRF1-like N-terminal" evidence="1">
    <location>
        <begin position="16"/>
        <end position="90"/>
    </location>
</feature>
<evidence type="ECO:0000313" key="2">
    <source>
        <dbReference type="EMBL" id="CCA14979.1"/>
    </source>
</evidence>
<accession>F0W1Q0</accession>
<proteinExistence type="predicted"/>
<dbReference type="InterPro" id="IPR018838">
    <property type="entry name" value="ZGRF1-like_N"/>
</dbReference>
<name>F0W1Q0_9STRA</name>
<dbReference type="EMBL" id="FR824052">
    <property type="protein sequence ID" value="CCA14979.1"/>
    <property type="molecule type" value="Genomic_DNA"/>
</dbReference>
<reference evidence="2" key="1">
    <citation type="journal article" date="2011" name="PLoS Biol.">
        <title>Gene gain and loss during evolution of obligate parasitism in the white rust pathogen of Arabidopsis thaliana.</title>
        <authorList>
            <person name="Kemen E."/>
            <person name="Gardiner A."/>
            <person name="Schultz-Larsen T."/>
            <person name="Kemen A.C."/>
            <person name="Balmuth A.L."/>
            <person name="Robert-Seilaniantz A."/>
            <person name="Bailey K."/>
            <person name="Holub E."/>
            <person name="Studholme D.J."/>
            <person name="Maclean D."/>
            <person name="Jones J.D."/>
        </authorList>
    </citation>
    <scope>NUCLEOTIDE SEQUENCE</scope>
</reference>
<evidence type="ECO:0000259" key="1">
    <source>
        <dbReference type="Pfam" id="PF10382"/>
    </source>
</evidence>
<protein>
    <submittedName>
        <fullName evidence="2">Uncharacterized protein AlNc14C7G980</fullName>
    </submittedName>
</protein>
<dbReference type="HOGENOM" id="CLU_1621993_0_0_1"/>
<dbReference type="AlphaFoldDB" id="F0W1Q0"/>